<proteinExistence type="predicted"/>
<feature type="compositionally biased region" description="Polar residues" evidence="1">
    <location>
        <begin position="1"/>
        <end position="16"/>
    </location>
</feature>
<dbReference type="AlphaFoldDB" id="A0A9W8ZV39"/>
<dbReference type="EMBL" id="JAOTPV010000054">
    <property type="protein sequence ID" value="KAJ4466553.1"/>
    <property type="molecule type" value="Genomic_DNA"/>
</dbReference>
<dbReference type="Proteomes" id="UP001150266">
    <property type="component" value="Unassembled WGS sequence"/>
</dbReference>
<gene>
    <name evidence="2" type="ORF">J3R30DRAFT_3719457</name>
</gene>
<accession>A0A9W8ZV39</accession>
<sequence>MPLVNQTTPNLSTKYTIQKMRWKSPPSPTTFTLADRMHQQLANVPSPSQGQIPVTTAEIPKNIEEAEINEEVGPKESGNPGDPGGSDSDSPGGPRAPRSSHIPSHSRSPVEQELQELQELQEFQEIHDA</sequence>
<feature type="compositionally biased region" description="Low complexity" evidence="1">
    <location>
        <begin position="77"/>
        <end position="112"/>
    </location>
</feature>
<protein>
    <submittedName>
        <fullName evidence="2">Uncharacterized protein</fullName>
    </submittedName>
</protein>
<keyword evidence="3" id="KW-1185">Reference proteome</keyword>
<reference evidence="2" key="1">
    <citation type="submission" date="2022-08" db="EMBL/GenBank/DDBJ databases">
        <title>A Global Phylogenomic Analysis of the Shiitake Genus Lentinula.</title>
        <authorList>
            <consortium name="DOE Joint Genome Institute"/>
            <person name="Sierra-Patev S."/>
            <person name="Min B."/>
            <person name="Naranjo-Ortiz M."/>
            <person name="Looney B."/>
            <person name="Konkel Z."/>
            <person name="Slot J.C."/>
            <person name="Sakamoto Y."/>
            <person name="Steenwyk J.L."/>
            <person name="Rokas A."/>
            <person name="Carro J."/>
            <person name="Camarero S."/>
            <person name="Ferreira P."/>
            <person name="Molpeceres G."/>
            <person name="Ruiz-Duenas F.J."/>
            <person name="Serrano A."/>
            <person name="Henrissat B."/>
            <person name="Drula E."/>
            <person name="Hughes K.W."/>
            <person name="Mata J.L."/>
            <person name="Ishikawa N.K."/>
            <person name="Vargas-Isla R."/>
            <person name="Ushijima S."/>
            <person name="Smith C.A."/>
            <person name="Ahrendt S."/>
            <person name="Andreopoulos W."/>
            <person name="He G."/>
            <person name="Labutti K."/>
            <person name="Lipzen A."/>
            <person name="Ng V."/>
            <person name="Riley R."/>
            <person name="Sandor L."/>
            <person name="Barry K."/>
            <person name="Martinez A.T."/>
            <person name="Xiao Y."/>
            <person name="Gibbons J.G."/>
            <person name="Terashima K."/>
            <person name="Grigoriev I.V."/>
            <person name="Hibbett D.S."/>
        </authorList>
    </citation>
    <scope>NUCLEOTIDE SEQUENCE</scope>
    <source>
        <strain evidence="2">JLM2183</strain>
    </source>
</reference>
<comment type="caution">
    <text evidence="2">The sequence shown here is derived from an EMBL/GenBank/DDBJ whole genome shotgun (WGS) entry which is preliminary data.</text>
</comment>
<evidence type="ECO:0000313" key="2">
    <source>
        <dbReference type="EMBL" id="KAJ4466553.1"/>
    </source>
</evidence>
<evidence type="ECO:0000256" key="1">
    <source>
        <dbReference type="SAM" id="MobiDB-lite"/>
    </source>
</evidence>
<evidence type="ECO:0000313" key="3">
    <source>
        <dbReference type="Proteomes" id="UP001150266"/>
    </source>
</evidence>
<organism evidence="2 3">
    <name type="scientific">Lentinula aciculospora</name>
    <dbReference type="NCBI Taxonomy" id="153920"/>
    <lineage>
        <taxon>Eukaryota</taxon>
        <taxon>Fungi</taxon>
        <taxon>Dikarya</taxon>
        <taxon>Basidiomycota</taxon>
        <taxon>Agaricomycotina</taxon>
        <taxon>Agaricomycetes</taxon>
        <taxon>Agaricomycetidae</taxon>
        <taxon>Agaricales</taxon>
        <taxon>Marasmiineae</taxon>
        <taxon>Omphalotaceae</taxon>
        <taxon>Lentinula</taxon>
    </lineage>
</organism>
<name>A0A9W8ZV39_9AGAR</name>
<feature type="region of interest" description="Disordered" evidence="1">
    <location>
        <begin position="61"/>
        <end position="112"/>
    </location>
</feature>
<feature type="region of interest" description="Disordered" evidence="1">
    <location>
        <begin position="1"/>
        <end position="31"/>
    </location>
</feature>